<dbReference type="Proteomes" id="UP000298416">
    <property type="component" value="Unassembled WGS sequence"/>
</dbReference>
<dbReference type="InterPro" id="IPR054414">
    <property type="entry name" value="Ccdc124/Oxs1_C"/>
</dbReference>
<dbReference type="Pfam" id="PF06244">
    <property type="entry name" value="Ccdc124"/>
    <property type="match status" value="1"/>
</dbReference>
<feature type="compositionally biased region" description="Basic and acidic residues" evidence="1">
    <location>
        <begin position="12"/>
        <end position="91"/>
    </location>
</feature>
<feature type="compositionally biased region" description="Basic and acidic residues" evidence="1">
    <location>
        <begin position="102"/>
        <end position="143"/>
    </location>
</feature>
<accession>A0A8X8ZN29</accession>
<evidence type="ECO:0000256" key="1">
    <source>
        <dbReference type="SAM" id="MobiDB-lite"/>
    </source>
</evidence>
<dbReference type="Pfam" id="PF00069">
    <property type="entry name" value="Pkinase"/>
    <property type="match status" value="1"/>
</dbReference>
<dbReference type="GO" id="GO:0004672">
    <property type="term" value="F:protein kinase activity"/>
    <property type="evidence" value="ECO:0007669"/>
    <property type="project" value="InterPro"/>
</dbReference>
<dbReference type="InterPro" id="IPR011009">
    <property type="entry name" value="Kinase-like_dom_sf"/>
</dbReference>
<name>A0A8X8ZN29_SALSN</name>
<reference evidence="3" key="2">
    <citation type="submission" date="2020-08" db="EMBL/GenBank/DDBJ databases">
        <title>Plant Genome Project.</title>
        <authorList>
            <person name="Zhang R.-G."/>
        </authorList>
    </citation>
    <scope>NUCLEOTIDE SEQUENCE</scope>
    <source>
        <strain evidence="3">Huo1</strain>
        <tissue evidence="3">Leaf</tissue>
    </source>
</reference>
<dbReference type="Gene3D" id="3.30.200.20">
    <property type="entry name" value="Phosphorylase Kinase, domain 1"/>
    <property type="match status" value="1"/>
</dbReference>
<keyword evidence="4" id="KW-1185">Reference proteome</keyword>
<evidence type="ECO:0000259" key="2">
    <source>
        <dbReference type="PROSITE" id="PS50011"/>
    </source>
</evidence>
<dbReference type="AlphaFoldDB" id="A0A8X8ZN29"/>
<dbReference type="GO" id="GO:0005524">
    <property type="term" value="F:ATP binding"/>
    <property type="evidence" value="ECO:0007669"/>
    <property type="project" value="InterPro"/>
</dbReference>
<feature type="compositionally biased region" description="Low complexity" evidence="1">
    <location>
        <begin position="468"/>
        <end position="486"/>
    </location>
</feature>
<dbReference type="PANTHER" id="PTHR47987:SF11">
    <property type="entry name" value="RECEPTOR-LIKE CYTOSOLIC SERINE_THREONINE-PROTEIN KINASE RBK1 ISOFORM X1"/>
    <property type="match status" value="1"/>
</dbReference>
<protein>
    <recommendedName>
        <fullName evidence="2">Protein kinase domain-containing protein</fullName>
    </recommendedName>
</protein>
<dbReference type="InterPro" id="IPR046958">
    <property type="entry name" value="RBK1/2/STUNTED"/>
</dbReference>
<dbReference type="SUPFAM" id="SSF56112">
    <property type="entry name" value="Protein kinase-like (PK-like)"/>
    <property type="match status" value="1"/>
</dbReference>
<comment type="caution">
    <text evidence="3">The sequence shown here is derived from an EMBL/GenBank/DDBJ whole genome shotgun (WGS) entry which is preliminary data.</text>
</comment>
<dbReference type="PROSITE" id="PS50011">
    <property type="entry name" value="PROTEIN_KINASE_DOM"/>
    <property type="match status" value="1"/>
</dbReference>
<feature type="region of interest" description="Disordered" evidence="1">
    <location>
        <begin position="1"/>
        <end position="143"/>
    </location>
</feature>
<feature type="domain" description="Protein kinase" evidence="2">
    <location>
        <begin position="521"/>
        <end position="796"/>
    </location>
</feature>
<gene>
    <name evidence="3" type="ORF">SASPL_129010</name>
</gene>
<dbReference type="EMBL" id="PNBA02000010">
    <property type="protein sequence ID" value="KAG6410937.1"/>
    <property type="molecule type" value="Genomic_DNA"/>
</dbReference>
<dbReference type="Gene3D" id="1.10.510.10">
    <property type="entry name" value="Transferase(Phosphotransferase) domain 1"/>
    <property type="match status" value="1"/>
</dbReference>
<dbReference type="InterPro" id="IPR000719">
    <property type="entry name" value="Prot_kinase_dom"/>
</dbReference>
<sequence>MPKKMGVNSKAEAARARRSATESERKERVEKEKEEQYWREAEANKPKAAKKREEEAEKRAEANARKAEARRLAELEEKELEKSLTKPDKKANRVGVPLPKVTEAELIRRREQEQAALQRRAEEDKRKQSRTAKEEEYERMVSVENTNRDDSIIEARSVDEALARMTMVDSLPVDKHPEKRLKASFKAFEEAELPKLKAEKPGLTHTQYKDMIWKLWKKSPDNPLNQCTSTSWYHVMLGSVMKRASKRHGFGCLGWIINVSTVVWLSRTTIMVKYRLCVMDGNLRMTRGILGRLGSKAVSSRRRIIVGLKSDTCSRQVLLRLLQLVVVHGDSVLAVHVQQHQDDAFDANTFHMYEDICKSKQVDFEVKICSGSCYTAELAHQVRVTFATILAVGCSSGCPEGTTVSKYLKALPPTCKLLIMDSGGKVILQQMGTSQQGSSSRVCRTFVSSLSESSSSDPHLSRPQVRKSWSMPSSSTAPSTSEQSPSGNLSPTLFQRSFMVETRGRDRCFTYKELKHATGSFGADMLIGEGPNSRLYKGVLGNGQAVTVKVLGDSGSHEAEEVFLREEEVLSGLKHENVIQVLGYCNCKEMRAVVYSLSDSSLKQKLNQLKWCERMQVALGVAKALEYLHSCHPPIIHTDINSANILLQEDGRPLLSDFGAAIVNMSSACRSTTYRRPAHVVETFRYLAPEYIMYGKVDEKVDVYAYGILLLELITGKEATRTNQASNQASLILWARSLLTCGVYERLIDPSLNEEYNDDEMKAMMVIARLCLLHSSSRRPTMKTILEFLAEPNHVLDIQRRSGDLLVQKDPENEKDLSRLAKSGSGDVAYR</sequence>
<reference evidence="3" key="1">
    <citation type="submission" date="2018-01" db="EMBL/GenBank/DDBJ databases">
        <authorList>
            <person name="Mao J.F."/>
        </authorList>
    </citation>
    <scope>NUCLEOTIDE SEQUENCE</scope>
    <source>
        <strain evidence="3">Huo1</strain>
        <tissue evidence="3">Leaf</tissue>
    </source>
</reference>
<evidence type="ECO:0000313" key="4">
    <source>
        <dbReference type="Proteomes" id="UP000298416"/>
    </source>
</evidence>
<feature type="region of interest" description="Disordered" evidence="1">
    <location>
        <begin position="451"/>
        <end position="491"/>
    </location>
</feature>
<dbReference type="PANTHER" id="PTHR47987">
    <property type="entry name" value="OS08G0249100 PROTEIN"/>
    <property type="match status" value="1"/>
</dbReference>
<proteinExistence type="predicted"/>
<organism evidence="3">
    <name type="scientific">Salvia splendens</name>
    <name type="common">Scarlet sage</name>
    <dbReference type="NCBI Taxonomy" id="180675"/>
    <lineage>
        <taxon>Eukaryota</taxon>
        <taxon>Viridiplantae</taxon>
        <taxon>Streptophyta</taxon>
        <taxon>Embryophyta</taxon>
        <taxon>Tracheophyta</taxon>
        <taxon>Spermatophyta</taxon>
        <taxon>Magnoliopsida</taxon>
        <taxon>eudicotyledons</taxon>
        <taxon>Gunneridae</taxon>
        <taxon>Pentapetalae</taxon>
        <taxon>asterids</taxon>
        <taxon>lamiids</taxon>
        <taxon>Lamiales</taxon>
        <taxon>Lamiaceae</taxon>
        <taxon>Nepetoideae</taxon>
        <taxon>Mentheae</taxon>
        <taxon>Salviinae</taxon>
        <taxon>Salvia</taxon>
        <taxon>Salvia subgen. Calosphace</taxon>
        <taxon>core Calosphace</taxon>
    </lineage>
</organism>
<evidence type="ECO:0000313" key="3">
    <source>
        <dbReference type="EMBL" id="KAG6410937.1"/>
    </source>
</evidence>